<reference evidence="2" key="2">
    <citation type="journal article" date="2022" name="Microbiol. Resour. Announc.">
        <title>Metagenome Sequencing to Explore Phylogenomics of Terrestrial Cyanobacteria.</title>
        <authorList>
            <person name="Ward R.D."/>
            <person name="Stajich J.E."/>
            <person name="Johansen J.R."/>
            <person name="Huntemann M."/>
            <person name="Clum A."/>
            <person name="Foster B."/>
            <person name="Foster B."/>
            <person name="Roux S."/>
            <person name="Palaniappan K."/>
            <person name="Varghese N."/>
            <person name="Mukherjee S."/>
            <person name="Reddy T.B.K."/>
            <person name="Daum C."/>
            <person name="Copeland A."/>
            <person name="Chen I.A."/>
            <person name="Ivanova N.N."/>
            <person name="Kyrpides N.C."/>
            <person name="Shapiro N."/>
            <person name="Eloe-Fadrosh E.A."/>
            <person name="Pietrasiak N."/>
        </authorList>
    </citation>
    <scope>NUCLEOTIDE SEQUENCE</scope>
    <source>
        <strain evidence="2">HA4357-MV3</strain>
    </source>
</reference>
<dbReference type="Gene3D" id="3.40.50.300">
    <property type="entry name" value="P-loop containing nucleotide triphosphate hydrolases"/>
    <property type="match status" value="2"/>
</dbReference>
<dbReference type="SUPFAM" id="SSF52540">
    <property type="entry name" value="P-loop containing nucleoside triphosphate hydrolases"/>
    <property type="match status" value="1"/>
</dbReference>
<dbReference type="NCBIfam" id="TIGR03158">
    <property type="entry name" value="cas3_cyano"/>
    <property type="match status" value="1"/>
</dbReference>
<dbReference type="InterPro" id="IPR027417">
    <property type="entry name" value="P-loop_NTPase"/>
</dbReference>
<accession>A0A9E3LWT3</accession>
<dbReference type="GO" id="GO:0003676">
    <property type="term" value="F:nucleic acid binding"/>
    <property type="evidence" value="ECO:0007669"/>
    <property type="project" value="InterPro"/>
</dbReference>
<dbReference type="EMBL" id="JAHHHW010000167">
    <property type="protein sequence ID" value="MBW4435419.1"/>
    <property type="molecule type" value="Genomic_DNA"/>
</dbReference>
<name>A0A9E3LWT3_9NOST</name>
<gene>
    <name evidence="2" type="primary">cas3</name>
    <name evidence="2" type="ORF">KME28_27860</name>
</gene>
<dbReference type="PROSITE" id="PS51192">
    <property type="entry name" value="HELICASE_ATP_BIND_1"/>
    <property type="match status" value="1"/>
</dbReference>
<reference evidence="2" key="1">
    <citation type="submission" date="2021-05" db="EMBL/GenBank/DDBJ databases">
        <authorList>
            <person name="Pietrasiak N."/>
            <person name="Ward R."/>
            <person name="Stajich J.E."/>
            <person name="Kurbessoian T."/>
        </authorList>
    </citation>
    <scope>NUCLEOTIDE SEQUENCE</scope>
    <source>
        <strain evidence="2">HA4357-MV3</strain>
    </source>
</reference>
<dbReference type="InterPro" id="IPR011545">
    <property type="entry name" value="DEAD/DEAH_box_helicase_dom"/>
</dbReference>
<dbReference type="Proteomes" id="UP000813215">
    <property type="component" value="Unassembled WGS sequence"/>
</dbReference>
<dbReference type="SMART" id="SM00487">
    <property type="entry name" value="DEXDc"/>
    <property type="match status" value="1"/>
</dbReference>
<dbReference type="Pfam" id="PF00270">
    <property type="entry name" value="DEAD"/>
    <property type="match status" value="1"/>
</dbReference>
<protein>
    <submittedName>
        <fullName evidence="2">Type I-D CRISPR-associated helicase Cas3</fullName>
    </submittedName>
</protein>
<feature type="domain" description="Helicase ATP-binding" evidence="1">
    <location>
        <begin position="41"/>
        <end position="242"/>
    </location>
</feature>
<sequence length="710" mass="81721">MSENYSINLKPVYSQTVPTPDGMKLPDNWSLSWHQLATLSALRDPKNDVIINTAITGDGKSLAAYLLAMIDDVSTMATYPTNELARDQQKQIQNYKDKFQPKKDPQIYRLNAAILEDFIETNKLPNKQSGLINLSDQAEILLTNPDIFYYIHDFRYLRRFKKDGKTKGENANKLFSKIDDYYKLFIFDEFHVFSSAQVASIFNAILLIKHTVPGKKFLFLSATPNDLLLEFFDKSGIRYKEINPAKEHKYCFLEGGNQWRPISQPITLFFPQTLEPSLSSSYDWLIENSESVILKFFQDYPGSKGAIILNSIAAVKKLVKHFKSIFEPLGLKVRENTGLTGETEKAASVVEADLLLGTSTIDVGVDFRINFLVFEGADAGNFIQRFGRIGRHQDFHPHPYHAYALIPKFIVQRLFEVDSHPLQDGETYDRVNFTQAIRSSYPFVNEFKLYPKRWGAIQSACVHQELRRLTNQYPDADKNFKDAIEAALEVNIWQKYHQINQCLEGKKKKVIDEARSFRGSSQLDCGIYDLTNPEEPENEHFKIYNLPGILSNFKFEWMDKKEFIQQAEKSRVTTTRFQEVLCCLKLTGYREVREDWRFYYPEDISDIAKSGKVQVLKNLEIRQPHGSGINKISDAVSGRCLVCFISDCDRAYLRAKLGLPIHFQAYSLADKYSSDDKKSPPYTIAFGKSALMLETLLWFWKPKKDEGWIC</sequence>
<dbReference type="InterPro" id="IPR014001">
    <property type="entry name" value="Helicase_ATP-bd"/>
</dbReference>
<evidence type="ECO:0000259" key="1">
    <source>
        <dbReference type="PROSITE" id="PS51192"/>
    </source>
</evidence>
<dbReference type="InterPro" id="IPR017575">
    <property type="entry name" value="CRISPR-assoc_helicase_Cas3"/>
</dbReference>
<proteinExistence type="predicted"/>
<comment type="caution">
    <text evidence="2">The sequence shown here is derived from an EMBL/GenBank/DDBJ whole genome shotgun (WGS) entry which is preliminary data.</text>
</comment>
<evidence type="ECO:0000313" key="3">
    <source>
        <dbReference type="Proteomes" id="UP000813215"/>
    </source>
</evidence>
<organism evidence="2 3">
    <name type="scientific">Pelatocladus maniniholoensis HA4357-MV3</name>
    <dbReference type="NCBI Taxonomy" id="1117104"/>
    <lineage>
        <taxon>Bacteria</taxon>
        <taxon>Bacillati</taxon>
        <taxon>Cyanobacteriota</taxon>
        <taxon>Cyanophyceae</taxon>
        <taxon>Nostocales</taxon>
        <taxon>Nostocaceae</taxon>
        <taxon>Pelatocladus</taxon>
    </lineage>
</organism>
<evidence type="ECO:0000313" key="2">
    <source>
        <dbReference type="EMBL" id="MBW4435419.1"/>
    </source>
</evidence>
<dbReference type="GO" id="GO:0005524">
    <property type="term" value="F:ATP binding"/>
    <property type="evidence" value="ECO:0007669"/>
    <property type="project" value="InterPro"/>
</dbReference>
<dbReference type="AlphaFoldDB" id="A0A9E3LWT3"/>